<sequence>MNNVRITFTFITTPLNDEFFILKIHICLITFDMKGEITAKEVGPPKKLWGTNNEFFILKMHIPQRYQKVNSNP</sequence>
<accession>A0A1T2X2Q8</accession>
<evidence type="ECO:0000313" key="1">
    <source>
        <dbReference type="EMBL" id="OPA74142.1"/>
    </source>
</evidence>
<protein>
    <submittedName>
        <fullName evidence="1">Uncharacterized protein</fullName>
    </submittedName>
</protein>
<name>A0A1T2X2Q8_9BACL</name>
<dbReference type="Proteomes" id="UP000190188">
    <property type="component" value="Unassembled WGS sequence"/>
</dbReference>
<organism evidence="1 2">
    <name type="scientific">Paenibacillus selenitireducens</name>
    <dbReference type="NCBI Taxonomy" id="1324314"/>
    <lineage>
        <taxon>Bacteria</taxon>
        <taxon>Bacillati</taxon>
        <taxon>Bacillota</taxon>
        <taxon>Bacilli</taxon>
        <taxon>Bacillales</taxon>
        <taxon>Paenibacillaceae</taxon>
        <taxon>Paenibacillus</taxon>
    </lineage>
</organism>
<evidence type="ECO:0000313" key="2">
    <source>
        <dbReference type="Proteomes" id="UP000190188"/>
    </source>
</evidence>
<keyword evidence="2" id="KW-1185">Reference proteome</keyword>
<dbReference type="EMBL" id="MSZX01000012">
    <property type="protein sequence ID" value="OPA74142.1"/>
    <property type="molecule type" value="Genomic_DNA"/>
</dbReference>
<reference evidence="1 2" key="1">
    <citation type="submission" date="2017-01" db="EMBL/GenBank/DDBJ databases">
        <title>Genome analysis of Paenibacillus selenitrireducens ES3-24.</title>
        <authorList>
            <person name="Xu D."/>
            <person name="Yao R."/>
            <person name="Zheng S."/>
        </authorList>
    </citation>
    <scope>NUCLEOTIDE SEQUENCE [LARGE SCALE GENOMIC DNA]</scope>
    <source>
        <strain evidence="1 2">ES3-24</strain>
    </source>
</reference>
<dbReference type="AlphaFoldDB" id="A0A1T2X2Q8"/>
<gene>
    <name evidence="1" type="ORF">BVG16_25690</name>
</gene>
<proteinExistence type="predicted"/>
<comment type="caution">
    <text evidence="1">The sequence shown here is derived from an EMBL/GenBank/DDBJ whole genome shotgun (WGS) entry which is preliminary data.</text>
</comment>